<name>A0A9Q0HQM0_9POAL</name>
<keyword evidence="3" id="KW-1185">Reference proteome</keyword>
<gene>
    <name evidence="2" type="ORF">LUZ63_011033</name>
</gene>
<comment type="caution">
    <text evidence="2">The sequence shown here is derived from an EMBL/GenBank/DDBJ whole genome shotgun (WGS) entry which is preliminary data.</text>
</comment>
<sequence>MGLGLSKCYTNRHENGRQLRAKIQLLEEEIKEMRRAREKESQAYEQHVTTFACKEEEWRQEKKKQKEENARLRLKLKEEEEKVKRLEEAAEAVRGVKEWQEFGTSYIVEQMKQEQARREEAVEKWKQLYLAIKTELDDLIQRTHQTNGERYMWRAEQGIIEELQRELKSKEEAITLLKEKIQTVEKEGMRKEREVDILRQSLRILSNSKRNRSKKCLNSKGLRT</sequence>
<evidence type="ECO:0000313" key="3">
    <source>
        <dbReference type="Proteomes" id="UP001151287"/>
    </source>
</evidence>
<dbReference type="PANTHER" id="PTHR37226:SF4">
    <property type="entry name" value="GOLGIN FAMILY A PROTEIN"/>
    <property type="match status" value="1"/>
</dbReference>
<reference evidence="2" key="1">
    <citation type="journal article" date="2022" name="Cell">
        <title>Repeat-based holocentromeres influence genome architecture and karyotype evolution.</title>
        <authorList>
            <person name="Hofstatter P.G."/>
            <person name="Thangavel G."/>
            <person name="Lux T."/>
            <person name="Neumann P."/>
            <person name="Vondrak T."/>
            <person name="Novak P."/>
            <person name="Zhang M."/>
            <person name="Costa L."/>
            <person name="Castellani M."/>
            <person name="Scott A."/>
            <person name="Toegelov H."/>
            <person name="Fuchs J."/>
            <person name="Mata-Sucre Y."/>
            <person name="Dias Y."/>
            <person name="Vanzela A.L.L."/>
            <person name="Huettel B."/>
            <person name="Almeida C.C.S."/>
            <person name="Simkova H."/>
            <person name="Souza G."/>
            <person name="Pedrosa-Harand A."/>
            <person name="Macas J."/>
            <person name="Mayer K.F.X."/>
            <person name="Houben A."/>
            <person name="Marques A."/>
        </authorList>
    </citation>
    <scope>NUCLEOTIDE SEQUENCE</scope>
    <source>
        <strain evidence="2">RhyBre1mFocal</strain>
    </source>
</reference>
<proteinExistence type="predicted"/>
<dbReference type="OrthoDB" id="1869333at2759"/>
<dbReference type="AlphaFoldDB" id="A0A9Q0HQM0"/>
<protein>
    <submittedName>
        <fullName evidence="2">Uncharacterized protein</fullName>
    </submittedName>
</protein>
<keyword evidence="1" id="KW-0175">Coiled coil</keyword>
<dbReference type="Proteomes" id="UP001151287">
    <property type="component" value="Unassembled WGS sequence"/>
</dbReference>
<accession>A0A9Q0HQM0</accession>
<dbReference type="EMBL" id="JAMQYH010000003">
    <property type="protein sequence ID" value="KAJ1694335.1"/>
    <property type="molecule type" value="Genomic_DNA"/>
</dbReference>
<evidence type="ECO:0000313" key="2">
    <source>
        <dbReference type="EMBL" id="KAJ1694335.1"/>
    </source>
</evidence>
<feature type="coiled-coil region" evidence="1">
    <location>
        <begin position="160"/>
        <end position="194"/>
    </location>
</feature>
<dbReference type="PANTHER" id="PTHR37226">
    <property type="entry name" value="GOLGIN FAMILY A PROTEIN"/>
    <property type="match status" value="1"/>
</dbReference>
<evidence type="ECO:0000256" key="1">
    <source>
        <dbReference type="SAM" id="Coils"/>
    </source>
</evidence>
<organism evidence="2 3">
    <name type="scientific">Rhynchospora breviuscula</name>
    <dbReference type="NCBI Taxonomy" id="2022672"/>
    <lineage>
        <taxon>Eukaryota</taxon>
        <taxon>Viridiplantae</taxon>
        <taxon>Streptophyta</taxon>
        <taxon>Embryophyta</taxon>
        <taxon>Tracheophyta</taxon>
        <taxon>Spermatophyta</taxon>
        <taxon>Magnoliopsida</taxon>
        <taxon>Liliopsida</taxon>
        <taxon>Poales</taxon>
        <taxon>Cyperaceae</taxon>
        <taxon>Cyperoideae</taxon>
        <taxon>Rhynchosporeae</taxon>
        <taxon>Rhynchospora</taxon>
    </lineage>
</organism>
<feature type="coiled-coil region" evidence="1">
    <location>
        <begin position="16"/>
        <end position="128"/>
    </location>
</feature>